<feature type="transmembrane region" description="Helical" evidence="1">
    <location>
        <begin position="54"/>
        <end position="77"/>
    </location>
</feature>
<reference evidence="2" key="1">
    <citation type="submission" date="2021-06" db="EMBL/GenBank/DDBJ databases">
        <authorList>
            <person name="Kallberg Y."/>
            <person name="Tangrot J."/>
            <person name="Rosling A."/>
        </authorList>
    </citation>
    <scope>NUCLEOTIDE SEQUENCE</scope>
    <source>
        <strain evidence="2">CL551</strain>
    </source>
</reference>
<gene>
    <name evidence="2" type="ORF">AMORRO_LOCUS3806</name>
</gene>
<keyword evidence="1" id="KW-0472">Membrane</keyword>
<name>A0A9N9A0A5_9GLOM</name>
<dbReference type="EMBL" id="CAJVPV010001930">
    <property type="protein sequence ID" value="CAG8512646.1"/>
    <property type="molecule type" value="Genomic_DNA"/>
</dbReference>
<organism evidence="2 3">
    <name type="scientific">Acaulospora morrowiae</name>
    <dbReference type="NCBI Taxonomy" id="94023"/>
    <lineage>
        <taxon>Eukaryota</taxon>
        <taxon>Fungi</taxon>
        <taxon>Fungi incertae sedis</taxon>
        <taxon>Mucoromycota</taxon>
        <taxon>Glomeromycotina</taxon>
        <taxon>Glomeromycetes</taxon>
        <taxon>Diversisporales</taxon>
        <taxon>Acaulosporaceae</taxon>
        <taxon>Acaulospora</taxon>
    </lineage>
</organism>
<dbReference type="Proteomes" id="UP000789342">
    <property type="component" value="Unassembled WGS sequence"/>
</dbReference>
<feature type="transmembrane region" description="Helical" evidence="1">
    <location>
        <begin position="108"/>
        <end position="129"/>
    </location>
</feature>
<evidence type="ECO:0000313" key="3">
    <source>
        <dbReference type="Proteomes" id="UP000789342"/>
    </source>
</evidence>
<keyword evidence="3" id="KW-1185">Reference proteome</keyword>
<feature type="transmembrane region" description="Helical" evidence="1">
    <location>
        <begin position="149"/>
        <end position="176"/>
    </location>
</feature>
<keyword evidence="1" id="KW-1133">Transmembrane helix</keyword>
<dbReference type="AlphaFoldDB" id="A0A9N9A0A5"/>
<evidence type="ECO:0000313" key="2">
    <source>
        <dbReference type="EMBL" id="CAG8512646.1"/>
    </source>
</evidence>
<comment type="caution">
    <text evidence="2">The sequence shown here is derived from an EMBL/GenBank/DDBJ whole genome shotgun (WGS) entry which is preliminary data.</text>
</comment>
<feature type="transmembrane region" description="Helical" evidence="1">
    <location>
        <begin position="12"/>
        <end position="34"/>
    </location>
</feature>
<sequence>MPSGFNILAYQTFLSGLGVMVFFHNTVLSAITYIPNTQLRFLKIIFNFTGGVRFIFDFFYIALQSVILTNCGVLAYIHDIFNLIYRTSLACFLLCNLRKLSERKVDKWISLTLLVIRVSFQTLHVIFLRPKVTSISMSCNPEINSGTSLPIFLMTGFLITDFIIELYVAFRFIYILKRAKKIHTRNALSYGLSSDSRIILRKFGGIQFWFLIRVFIALSLTFITLFDSFFNLRGVANQIVVDVANQIVVPTIICLICIAMSYVITLESEIVEAYAGNPNNEIESQPKFISERESVTVF</sequence>
<keyword evidence="1" id="KW-0812">Transmembrane</keyword>
<proteinExistence type="predicted"/>
<feature type="transmembrane region" description="Helical" evidence="1">
    <location>
        <begin position="206"/>
        <end position="226"/>
    </location>
</feature>
<accession>A0A9N9A0A5</accession>
<evidence type="ECO:0000256" key="1">
    <source>
        <dbReference type="SAM" id="Phobius"/>
    </source>
</evidence>
<feature type="transmembrane region" description="Helical" evidence="1">
    <location>
        <begin position="246"/>
        <end position="264"/>
    </location>
</feature>
<dbReference type="OrthoDB" id="2416917at2759"/>
<protein>
    <submittedName>
        <fullName evidence="2">10662_t:CDS:1</fullName>
    </submittedName>
</protein>